<evidence type="ECO:0008006" key="4">
    <source>
        <dbReference type="Google" id="ProtNLM"/>
    </source>
</evidence>
<organism evidence="2 3">
    <name type="scientific">Microbacterium aurantiacum</name>
    <dbReference type="NCBI Taxonomy" id="162393"/>
    <lineage>
        <taxon>Bacteria</taxon>
        <taxon>Bacillati</taxon>
        <taxon>Actinomycetota</taxon>
        <taxon>Actinomycetes</taxon>
        <taxon>Micrococcales</taxon>
        <taxon>Microbacteriaceae</taxon>
        <taxon>Microbacterium</taxon>
    </lineage>
</organism>
<gene>
    <name evidence="2" type="ORF">KZC48_05690</name>
</gene>
<dbReference type="Proteomes" id="UP001172731">
    <property type="component" value="Unassembled WGS sequence"/>
</dbReference>
<feature type="compositionally biased region" description="Basic and acidic residues" evidence="1">
    <location>
        <begin position="11"/>
        <end position="24"/>
    </location>
</feature>
<sequence>MPTKPAGARAPQDHQPKTEKPKIESVEIDLPDGFDDDGAPKFRTVPASRVTVRGIEVTVPKEALDDFELLDDIRATQDEHDMSRFPSLLRRLLGDDAYRTTLDALRGPNGRVSASDGAEFVYDVFKALNPNS</sequence>
<reference evidence="2" key="1">
    <citation type="submission" date="2021-06" db="EMBL/GenBank/DDBJ databases">
        <title>Genome-based taxonomic framework of Microbacterium strains isolated from marine environment, the description of four new species and reclassification of four preexisting species.</title>
        <authorList>
            <person name="Lee S.D."/>
            <person name="Kim S.-M."/>
            <person name="Byeon Y.-S."/>
            <person name="Yang H.L."/>
            <person name="Kim I.S."/>
        </authorList>
    </citation>
    <scope>NUCLEOTIDE SEQUENCE</scope>
    <source>
        <strain evidence="2">KACC 20510</strain>
    </source>
</reference>
<name>A0ABT8FRF3_9MICO</name>
<evidence type="ECO:0000256" key="1">
    <source>
        <dbReference type="SAM" id="MobiDB-lite"/>
    </source>
</evidence>
<protein>
    <recommendedName>
        <fullName evidence="4">Tail assembly chaperone</fullName>
    </recommendedName>
</protein>
<accession>A0ABT8FRF3</accession>
<dbReference type="RefSeq" id="WP_301132997.1">
    <property type="nucleotide sequence ID" value="NZ_BAAAUQ010000019.1"/>
</dbReference>
<proteinExistence type="predicted"/>
<keyword evidence="3" id="KW-1185">Reference proteome</keyword>
<comment type="caution">
    <text evidence="2">The sequence shown here is derived from an EMBL/GenBank/DDBJ whole genome shotgun (WGS) entry which is preliminary data.</text>
</comment>
<dbReference type="EMBL" id="JAHWXI010000004">
    <property type="protein sequence ID" value="MDN4463889.1"/>
    <property type="molecule type" value="Genomic_DNA"/>
</dbReference>
<evidence type="ECO:0000313" key="3">
    <source>
        <dbReference type="Proteomes" id="UP001172731"/>
    </source>
</evidence>
<feature type="region of interest" description="Disordered" evidence="1">
    <location>
        <begin position="1"/>
        <end position="24"/>
    </location>
</feature>
<evidence type="ECO:0000313" key="2">
    <source>
        <dbReference type="EMBL" id="MDN4463889.1"/>
    </source>
</evidence>